<dbReference type="NCBIfam" id="TIGR00045">
    <property type="entry name" value="glycerate kinase"/>
    <property type="match status" value="1"/>
</dbReference>
<dbReference type="Pfam" id="PF02595">
    <property type="entry name" value="Gly_kinase"/>
    <property type="match status" value="1"/>
</dbReference>
<dbReference type="PATRIC" id="fig|1229783.3.peg.991"/>
<sequence length="371" mass="40895">MKVLVAMDEFYGSLTSYEANRYVEEAVASQIKEADIVQVPLFNGKNELLTSVFSWQSGTKYKLETHDADMNHVQTEYGITNDGYTVIESQLFLKGENPVTHRSSYGLGEVILHALENGAKHFIISVGGIDSYDGGAGLLQALGATFYDDDGHVIDLSKGPRYLNLVRRIDTSHLNDKLTQATIEIVSDFDSHYYGKQSAIMKTYEHKGISKEDAIEVDNKVWYLNEILKSSLNLTLSPIERGGAGGGVAAVLSGIYGGTISTSHAILDKITHLDQLIEQADLVIFGEGIDEDSQILETTSLKIAELCQKHHKTNVAICGTSNKFDAFTERDVTGMFNVFMDAPTTFTNYQLGIQLRQYSIQSLKLLQASIS</sequence>
<name>K9AMJ7_9STAP</name>
<dbReference type="Gene3D" id="3.90.1510.10">
    <property type="entry name" value="Glycerate kinase, domain 2"/>
    <property type="match status" value="1"/>
</dbReference>
<dbReference type="PANTHER" id="PTHR21599:SF0">
    <property type="entry name" value="GLYCERATE KINASE"/>
    <property type="match status" value="1"/>
</dbReference>
<dbReference type="PANTHER" id="PTHR21599">
    <property type="entry name" value="GLYCERATE KINASE"/>
    <property type="match status" value="1"/>
</dbReference>
<dbReference type="InterPro" id="IPR018193">
    <property type="entry name" value="Glyc_kinase_flavodox-like_fold"/>
</dbReference>
<dbReference type="RefSeq" id="WP_009383085.1">
    <property type="nucleotide sequence ID" value="NZ_AMSQ01000006.1"/>
</dbReference>
<dbReference type="AlphaFoldDB" id="K9AMJ7"/>
<evidence type="ECO:0000256" key="3">
    <source>
        <dbReference type="ARBA" id="ARBA00022777"/>
    </source>
</evidence>
<proteinExistence type="inferred from homology"/>
<evidence type="ECO:0000256" key="1">
    <source>
        <dbReference type="ARBA" id="ARBA00006284"/>
    </source>
</evidence>
<accession>K9AMJ7</accession>
<dbReference type="EMBL" id="AMSQ01000006">
    <property type="protein sequence ID" value="EKU48524.1"/>
    <property type="molecule type" value="Genomic_DNA"/>
</dbReference>
<dbReference type="PIRSF" id="PIRSF006078">
    <property type="entry name" value="GlxK"/>
    <property type="match status" value="1"/>
</dbReference>
<dbReference type="Gene3D" id="3.40.50.10350">
    <property type="entry name" value="Glycerate kinase, domain 1"/>
    <property type="match status" value="1"/>
</dbReference>
<protein>
    <submittedName>
        <fullName evidence="5">Glycerate kinase</fullName>
    </submittedName>
</protein>
<evidence type="ECO:0000256" key="2">
    <source>
        <dbReference type="ARBA" id="ARBA00022679"/>
    </source>
</evidence>
<dbReference type="OrthoDB" id="9774290at2"/>
<evidence type="ECO:0000313" key="6">
    <source>
        <dbReference type="Proteomes" id="UP000009885"/>
    </source>
</evidence>
<dbReference type="GO" id="GO:0008887">
    <property type="term" value="F:glycerate kinase activity"/>
    <property type="evidence" value="ECO:0007669"/>
    <property type="project" value="UniProtKB-UniRule"/>
</dbReference>
<keyword evidence="2 4" id="KW-0808">Transferase</keyword>
<comment type="similarity">
    <text evidence="1 4">Belongs to the glycerate kinase type-1 family.</text>
</comment>
<evidence type="ECO:0000256" key="4">
    <source>
        <dbReference type="PIRNR" id="PIRNR006078"/>
    </source>
</evidence>
<dbReference type="InterPro" id="IPR036129">
    <property type="entry name" value="Glycerate_kinase_sf"/>
</dbReference>
<keyword evidence="3 4" id="KW-0418">Kinase</keyword>
<dbReference type="GO" id="GO:0031388">
    <property type="term" value="P:organic acid phosphorylation"/>
    <property type="evidence" value="ECO:0007669"/>
    <property type="project" value="UniProtKB-UniRule"/>
</dbReference>
<dbReference type="InterPro" id="IPR018197">
    <property type="entry name" value="Glycerate_kinase_RE-like"/>
</dbReference>
<dbReference type="InterPro" id="IPR004381">
    <property type="entry name" value="Glycerate_kinase"/>
</dbReference>
<gene>
    <name evidence="5" type="ORF">C273_04915</name>
</gene>
<dbReference type="eggNOG" id="COG1929">
    <property type="taxonomic scope" value="Bacteria"/>
</dbReference>
<evidence type="ECO:0000313" key="5">
    <source>
        <dbReference type="EMBL" id="EKU48524.1"/>
    </source>
</evidence>
<keyword evidence="6" id="KW-1185">Reference proteome</keyword>
<dbReference type="STRING" id="1229783.C273_04915"/>
<comment type="caution">
    <text evidence="5">The sequence shown here is derived from an EMBL/GenBank/DDBJ whole genome shotgun (WGS) entry which is preliminary data.</text>
</comment>
<reference evidence="5 6" key="1">
    <citation type="journal article" date="2013" name="Genome Announc.">
        <title>Genome Sequence of Staphylococcus massiliensis Strain S46, Isolated from the Surface of Healthy Human Skin.</title>
        <authorList>
            <person name="Srivastav R."/>
            <person name="Singh A."/>
            <person name="Jangir P.K."/>
            <person name="Kumari C."/>
            <person name="Muduli S."/>
            <person name="Sharma R."/>
        </authorList>
    </citation>
    <scope>NUCLEOTIDE SEQUENCE [LARGE SCALE GENOMIC DNA]</scope>
    <source>
        <strain evidence="5 6">S46</strain>
    </source>
</reference>
<dbReference type="SUPFAM" id="SSF110738">
    <property type="entry name" value="Glycerate kinase I"/>
    <property type="match status" value="1"/>
</dbReference>
<dbReference type="Proteomes" id="UP000009885">
    <property type="component" value="Unassembled WGS sequence"/>
</dbReference>
<organism evidence="5 6">
    <name type="scientific">Staphylococcus massiliensis S46</name>
    <dbReference type="NCBI Taxonomy" id="1229783"/>
    <lineage>
        <taxon>Bacteria</taxon>
        <taxon>Bacillati</taxon>
        <taxon>Bacillota</taxon>
        <taxon>Bacilli</taxon>
        <taxon>Bacillales</taxon>
        <taxon>Staphylococcaceae</taxon>
        <taxon>Staphylococcus</taxon>
    </lineage>
</organism>